<dbReference type="SUPFAM" id="SSF82714">
    <property type="entry name" value="Multidrug efflux transporter AcrB TolC docking domain, DN and DC subdomains"/>
    <property type="match status" value="2"/>
</dbReference>
<dbReference type="GO" id="GO:0005886">
    <property type="term" value="C:plasma membrane"/>
    <property type="evidence" value="ECO:0007669"/>
    <property type="project" value="TreeGrafter"/>
</dbReference>
<dbReference type="PANTHER" id="PTHR32063">
    <property type="match status" value="1"/>
</dbReference>
<gene>
    <name evidence="4" type="primary">swrC</name>
    <name evidence="4" type="ORF">CLORY_08300</name>
</gene>
<feature type="region of interest" description="Disordered" evidence="2">
    <location>
        <begin position="368"/>
        <end position="411"/>
    </location>
</feature>
<dbReference type="EMBL" id="MZGV01000006">
    <property type="protein sequence ID" value="OPJ63958.1"/>
    <property type="molecule type" value="Genomic_DNA"/>
</dbReference>
<feature type="transmembrane region" description="Helical" evidence="3">
    <location>
        <begin position="1112"/>
        <end position="1135"/>
    </location>
</feature>
<evidence type="ECO:0000256" key="3">
    <source>
        <dbReference type="SAM" id="Phobius"/>
    </source>
</evidence>
<feature type="transmembrane region" description="Helical" evidence="3">
    <location>
        <begin position="1044"/>
        <end position="1064"/>
    </location>
</feature>
<name>A0A1V4IV76_9CLOT</name>
<feature type="transmembrane region" description="Helical" evidence="3">
    <location>
        <begin position="1147"/>
        <end position="1173"/>
    </location>
</feature>
<dbReference type="OrthoDB" id="9757876at2"/>
<dbReference type="Proteomes" id="UP000190080">
    <property type="component" value="Unassembled WGS sequence"/>
</dbReference>
<keyword evidence="3" id="KW-0812">Transmembrane</keyword>
<feature type="coiled-coil region" evidence="1">
    <location>
        <begin position="340"/>
        <end position="367"/>
    </location>
</feature>
<evidence type="ECO:0000313" key="5">
    <source>
        <dbReference type="Proteomes" id="UP000190080"/>
    </source>
</evidence>
<dbReference type="Gene3D" id="3.30.2090.10">
    <property type="entry name" value="Multidrug efflux transporter AcrB TolC docking domain, DN and DC subdomains"/>
    <property type="match status" value="3"/>
</dbReference>
<feature type="compositionally biased region" description="Low complexity" evidence="2">
    <location>
        <begin position="374"/>
        <end position="409"/>
    </location>
</feature>
<sequence>MKKLMNFTLKNTFVIFLVIVMLIGGGVYSTKNIKMETMPDITIPVITTVTIYPGASPEDVAEKITEPMQKSISGIQGVDTVKTMNNENIGIIITQFNYNTDMDKAEKNVTDAVNKITLPDDAQKPTISRVGFGSMPVITYAVAGTMDKEKLTKYINDKVSPKLSGISGVSSISVQGTADNSEYIKVDSSKLKKYGLSMDDVKSALTGNNISYPVGQADINGKTLPIRTEKRISSIDELKSIPIVVPINTTSVMGDSLKQMGEGMTQLGKSVQQLGEGMGEMSQQVSQGMGQLAQSQAQIGGLVGSNTQAIAYLNGIQQIQMGIMSQQAVLTNPLTTAAQKKQASTVLTQLQKQLKQSQDALNKTLNDEMKKGKSMQSSSKNTAKSSNSSAAKNGKALNANSSKQSSSSSARGKSIDKIKVKVVFLGDVAKITSSSSENELKTRTNLKDGVILSVYKSDDGNTVQVSNAVKNAIEELHKDNSACKFSIISDSSVNIKNSVNGMIREGVLGALFAIIVIALFLRDLRATVIAVISIPLSILIALILMPRLGITLNIMSLGGIAVAVGRIVDDSIVVIENIYRRFSQDENRDEELIKDAAAEVGSAIMSSTITTVGVFLPLSFITGIVGKVFYSFAVTVVICILASLLVAIVVVPVLSKKMILGRKIKFVEHEGRIVIIYRRILSAALDHRMAVIGIALVLFVGSIFLAAKIPTQFLPSESTNILSGDLTMSSGTSEEVTNKYALKFEKYLHEREDIETVSSSVGDTSSSGNSLTSMQGSNGASFTVVIKQGKNYDKVAEEISKEAEKLSDKKAKFKIATQSATGQSENVEVDLYSDKEKDLDKASDLVLQKLKNFKELTNVMSSVSEKKPEIEIKVDEKKAAQNGLTSLMVAGMVRSNLNSDMVTTISNDNEDTNVYLGYKDKKLNSVNSIKNFKITGMKGTIKLSDVARVSKGYGPVTVTGLDGKRYVAVTADIKSKDTGKVSKEVIKAVDNLKNKLPKSVTYSSGGSKQQIDDAFSQMGMAILVAIALVYVIMVLTFGEGRTPFAILFSLPFAAIGAILGLLITGQSLSVSGMIGMLMLIGIVVTNAIVLLDRVKHNRASGMNVRQALIEAGGVRLRPILMTAIATIMALVPLALGFSEGALISQGLGIVVIGGLLVSTILTLIVVPVIYSIIQREKI</sequence>
<dbReference type="PANTHER" id="PTHR32063:SF0">
    <property type="entry name" value="SWARMING MOTILITY PROTEIN SWRC"/>
    <property type="match status" value="1"/>
</dbReference>
<dbReference type="InterPro" id="IPR001036">
    <property type="entry name" value="Acrflvin-R"/>
</dbReference>
<dbReference type="Pfam" id="PF00873">
    <property type="entry name" value="ACR_tran"/>
    <property type="match status" value="2"/>
</dbReference>
<feature type="transmembrane region" description="Helical" evidence="3">
    <location>
        <begin position="528"/>
        <end position="548"/>
    </location>
</feature>
<dbReference type="GO" id="GO:0042910">
    <property type="term" value="F:xenobiotic transmembrane transporter activity"/>
    <property type="evidence" value="ECO:0007669"/>
    <property type="project" value="TreeGrafter"/>
</dbReference>
<dbReference type="RefSeq" id="WP_079422267.1">
    <property type="nucleotide sequence ID" value="NZ_MZGV01000006.1"/>
</dbReference>
<dbReference type="Gene3D" id="3.30.70.1440">
    <property type="entry name" value="Multidrug efflux transporter AcrB pore domain"/>
    <property type="match status" value="1"/>
</dbReference>
<feature type="transmembrane region" description="Helical" evidence="3">
    <location>
        <begin position="596"/>
        <end position="616"/>
    </location>
</feature>
<feature type="transmembrane region" description="Helical" evidence="3">
    <location>
        <begin position="502"/>
        <end position="521"/>
    </location>
</feature>
<evidence type="ECO:0000256" key="1">
    <source>
        <dbReference type="SAM" id="Coils"/>
    </source>
</evidence>
<proteinExistence type="predicted"/>
<dbReference type="Gene3D" id="1.20.1640.10">
    <property type="entry name" value="Multidrug efflux transporter AcrB transmembrane domain"/>
    <property type="match status" value="3"/>
</dbReference>
<evidence type="ECO:0000256" key="2">
    <source>
        <dbReference type="SAM" id="MobiDB-lite"/>
    </source>
</evidence>
<dbReference type="AlphaFoldDB" id="A0A1V4IV76"/>
<keyword evidence="5" id="KW-1185">Reference proteome</keyword>
<accession>A0A1V4IV76</accession>
<feature type="transmembrane region" description="Helical" evidence="3">
    <location>
        <begin position="689"/>
        <end position="707"/>
    </location>
</feature>
<reference evidence="4 5" key="1">
    <citation type="submission" date="2017-03" db="EMBL/GenBank/DDBJ databases">
        <title>Genome sequence of Clostridium oryzae DSM 28571.</title>
        <authorList>
            <person name="Poehlein A."/>
            <person name="Daniel R."/>
        </authorList>
    </citation>
    <scope>NUCLEOTIDE SEQUENCE [LARGE SCALE GENOMIC DNA]</scope>
    <source>
        <strain evidence="4 5">DSM 28571</strain>
    </source>
</reference>
<protein>
    <submittedName>
        <fullName evidence="4">Swarming motility protein SwrC</fullName>
    </submittedName>
</protein>
<organism evidence="4 5">
    <name type="scientific">Clostridium oryzae</name>
    <dbReference type="NCBI Taxonomy" id="1450648"/>
    <lineage>
        <taxon>Bacteria</taxon>
        <taxon>Bacillati</taxon>
        <taxon>Bacillota</taxon>
        <taxon>Clostridia</taxon>
        <taxon>Eubacteriales</taxon>
        <taxon>Clostridiaceae</taxon>
        <taxon>Clostridium</taxon>
    </lineage>
</organism>
<feature type="transmembrane region" description="Helical" evidence="3">
    <location>
        <begin position="1070"/>
        <end position="1091"/>
    </location>
</feature>
<evidence type="ECO:0000313" key="4">
    <source>
        <dbReference type="EMBL" id="OPJ63958.1"/>
    </source>
</evidence>
<dbReference type="Gene3D" id="3.30.70.1320">
    <property type="entry name" value="Multidrug efflux transporter AcrB pore domain like"/>
    <property type="match status" value="2"/>
</dbReference>
<feature type="transmembrane region" description="Helical" evidence="3">
    <location>
        <begin position="554"/>
        <end position="575"/>
    </location>
</feature>
<dbReference type="InterPro" id="IPR027463">
    <property type="entry name" value="AcrB_DN_DC_subdom"/>
</dbReference>
<feature type="transmembrane region" description="Helical" evidence="3">
    <location>
        <begin position="1018"/>
        <end position="1037"/>
    </location>
</feature>
<keyword evidence="3" id="KW-1133">Transmembrane helix</keyword>
<keyword evidence="3" id="KW-0472">Membrane</keyword>
<dbReference type="STRING" id="1450648.CLORY_08300"/>
<dbReference type="SUPFAM" id="SSF82693">
    <property type="entry name" value="Multidrug efflux transporter AcrB pore domain, PN1, PN2, PC1 and PC2 subdomains"/>
    <property type="match status" value="2"/>
</dbReference>
<dbReference type="Gene3D" id="3.30.70.1430">
    <property type="entry name" value="Multidrug efflux transporter AcrB pore domain"/>
    <property type="match status" value="2"/>
</dbReference>
<dbReference type="SUPFAM" id="SSF82866">
    <property type="entry name" value="Multidrug efflux transporter AcrB transmembrane domain"/>
    <property type="match status" value="2"/>
</dbReference>
<comment type="caution">
    <text evidence="4">The sequence shown here is derived from an EMBL/GenBank/DDBJ whole genome shotgun (WGS) entry which is preliminary data.</text>
</comment>
<feature type="transmembrane region" description="Helical" evidence="3">
    <location>
        <begin position="628"/>
        <end position="654"/>
    </location>
</feature>
<keyword evidence="1" id="KW-0175">Coiled coil</keyword>